<dbReference type="EMBL" id="VSSQ01009177">
    <property type="protein sequence ID" value="MPM40916.1"/>
    <property type="molecule type" value="Genomic_DNA"/>
</dbReference>
<name>A0A644ZJ70_9ZZZZ</name>
<gene>
    <name evidence="1" type="ORF">SDC9_87565</name>
</gene>
<dbReference type="AlphaFoldDB" id="A0A644ZJ70"/>
<dbReference type="Pfam" id="PF17170">
    <property type="entry name" value="DUF5128"/>
    <property type="match status" value="1"/>
</dbReference>
<comment type="caution">
    <text evidence="1">The sequence shown here is derived from an EMBL/GenBank/DDBJ whole genome shotgun (WGS) entry which is preliminary data.</text>
</comment>
<evidence type="ECO:0008006" key="2">
    <source>
        <dbReference type="Google" id="ProtNLM"/>
    </source>
</evidence>
<dbReference type="SUPFAM" id="SSF50969">
    <property type="entry name" value="YVTN repeat-like/Quinoprotein amine dehydrogenase"/>
    <property type="match status" value="1"/>
</dbReference>
<evidence type="ECO:0000313" key="1">
    <source>
        <dbReference type="EMBL" id="MPM40916.1"/>
    </source>
</evidence>
<protein>
    <recommendedName>
        <fullName evidence="2">6-bladed beta-propeller</fullName>
    </recommendedName>
</protein>
<dbReference type="Gene3D" id="2.120.10.30">
    <property type="entry name" value="TolB, C-terminal domain"/>
    <property type="match status" value="1"/>
</dbReference>
<proteinExistence type="predicted"/>
<reference evidence="1" key="1">
    <citation type="submission" date="2019-08" db="EMBL/GenBank/DDBJ databases">
        <authorList>
            <person name="Kucharzyk K."/>
            <person name="Murdoch R.W."/>
            <person name="Higgins S."/>
            <person name="Loffler F."/>
        </authorList>
    </citation>
    <scope>NUCLEOTIDE SEQUENCE</scope>
</reference>
<organism evidence="1">
    <name type="scientific">bioreactor metagenome</name>
    <dbReference type="NCBI Taxonomy" id="1076179"/>
    <lineage>
        <taxon>unclassified sequences</taxon>
        <taxon>metagenomes</taxon>
        <taxon>ecological metagenomes</taxon>
    </lineage>
</organism>
<dbReference type="InterPro" id="IPR011044">
    <property type="entry name" value="Quino_amine_DH_bsu"/>
</dbReference>
<sequence>MGYFNTLLFLFILVFSSCKYETKKQEALNTFFIEDFQNKVLGVDELASGMKLLPLKLGTDQLIGKIKDVCFIGDTIYLLDEMTASIYSFDMKDGKCIGRICKKGNGPNEYVNPVALSADSGKLYVLDMPTSRIIEFDKSLNPIRDLKFNFPSSDFIAINTGFLLYNLAPNSELNKYVYLNNKGECITSFVPVDKNHSPNNNSFGNLGKPFVKDENDKVFVSESYSNIIYKWEKENFIPIYRIDFGKLNVPLNVNKNRTDLFEESYAFHSNSFVFSEILVPSFFYKSHRYYGFIPKSGDSPKFGIVKDRQYDIPFFPQWQNGNQLIAISRYEAVKNYFEDYKQVKEDSIAECFEPEHPVLVIYNLKSI</sequence>
<dbReference type="InterPro" id="IPR011042">
    <property type="entry name" value="6-blade_b-propeller_TolB-like"/>
</dbReference>
<accession>A0A644ZJ70</accession>